<accession>A0A0A8XA43</accession>
<evidence type="ECO:0000313" key="1">
    <source>
        <dbReference type="EMBL" id="GAM15021.1"/>
    </source>
</evidence>
<protein>
    <submittedName>
        <fullName evidence="1">Uncharacterized protein</fullName>
    </submittedName>
</protein>
<comment type="caution">
    <text evidence="1">The sequence shown here is derived from an EMBL/GenBank/DDBJ whole genome shotgun (WGS) entry which is preliminary data.</text>
</comment>
<dbReference type="STRING" id="1321606.SAMD00020551_3177"/>
<dbReference type="EMBL" id="BASE01000072">
    <property type="protein sequence ID" value="GAM15021.1"/>
    <property type="molecule type" value="Genomic_DNA"/>
</dbReference>
<reference evidence="1 2" key="1">
    <citation type="submission" date="2013-06" db="EMBL/GenBank/DDBJ databases">
        <title>Whole genome shotgun sequence of Bacillus selenatarsenatis SF-1.</title>
        <authorList>
            <person name="Kuroda M."/>
            <person name="Sei K."/>
            <person name="Yamashita M."/>
            <person name="Ike M."/>
        </authorList>
    </citation>
    <scope>NUCLEOTIDE SEQUENCE [LARGE SCALE GENOMIC DNA]</scope>
    <source>
        <strain evidence="1 2">SF-1</strain>
    </source>
</reference>
<evidence type="ECO:0000313" key="2">
    <source>
        <dbReference type="Proteomes" id="UP000031014"/>
    </source>
</evidence>
<dbReference type="Proteomes" id="UP000031014">
    <property type="component" value="Unassembled WGS sequence"/>
</dbReference>
<organism evidence="1 2">
    <name type="scientific">Mesobacillus selenatarsenatis (strain DSM 18680 / JCM 14380 / FERM P-15431 / SF-1)</name>
    <dbReference type="NCBI Taxonomy" id="1321606"/>
    <lineage>
        <taxon>Bacteria</taxon>
        <taxon>Bacillati</taxon>
        <taxon>Bacillota</taxon>
        <taxon>Bacilli</taxon>
        <taxon>Bacillales</taxon>
        <taxon>Bacillaceae</taxon>
        <taxon>Mesobacillus</taxon>
    </lineage>
</organism>
<name>A0A0A8XA43_MESS1</name>
<sequence length="49" mass="5626">MSIYFSGKQDFDANSLVQLLWAAMKRGFFFIFSKLLLYFNKGLSALLLA</sequence>
<gene>
    <name evidence="1" type="ORF">SAMD00020551_3177</name>
</gene>
<dbReference type="AlphaFoldDB" id="A0A0A8XA43"/>
<keyword evidence="2" id="KW-1185">Reference proteome</keyword>
<proteinExistence type="predicted"/>